<accession>A0A8B8D165</accession>
<dbReference type="PANTHER" id="PTHR14187:SF5">
    <property type="entry name" value="HEAT SHOCK 70 KDA PROTEIN 12A"/>
    <property type="match status" value="1"/>
</dbReference>
<evidence type="ECO:0000256" key="2">
    <source>
        <dbReference type="ARBA" id="ARBA00022741"/>
    </source>
</evidence>
<dbReference type="PANTHER" id="PTHR14187">
    <property type="entry name" value="ALPHA KINASE/ELONGATION FACTOR 2 KINASE"/>
    <property type="match status" value="1"/>
</dbReference>
<dbReference type="RefSeq" id="XP_022320516.1">
    <property type="nucleotide sequence ID" value="XM_022464808.1"/>
</dbReference>
<protein>
    <submittedName>
        <fullName evidence="5">Heat shock 70 kDa protein 12A-like</fullName>
    </submittedName>
</protein>
<dbReference type="InterPro" id="IPR043129">
    <property type="entry name" value="ATPase_NBD"/>
</dbReference>
<dbReference type="GO" id="GO:0005524">
    <property type="term" value="F:ATP binding"/>
    <property type="evidence" value="ECO:0007669"/>
    <property type="project" value="UniProtKB-KW"/>
</dbReference>
<proteinExistence type="inferred from homology"/>
<evidence type="ECO:0000256" key="1">
    <source>
        <dbReference type="ARBA" id="ARBA00007381"/>
    </source>
</evidence>
<organism evidence="4 5">
    <name type="scientific">Crassostrea virginica</name>
    <name type="common">Eastern oyster</name>
    <dbReference type="NCBI Taxonomy" id="6565"/>
    <lineage>
        <taxon>Eukaryota</taxon>
        <taxon>Metazoa</taxon>
        <taxon>Spiralia</taxon>
        <taxon>Lophotrochozoa</taxon>
        <taxon>Mollusca</taxon>
        <taxon>Bivalvia</taxon>
        <taxon>Autobranchia</taxon>
        <taxon>Pteriomorphia</taxon>
        <taxon>Ostreida</taxon>
        <taxon>Ostreoidea</taxon>
        <taxon>Ostreidae</taxon>
        <taxon>Crassostrea</taxon>
    </lineage>
</organism>
<reference evidence="5" key="1">
    <citation type="submission" date="2025-08" db="UniProtKB">
        <authorList>
            <consortium name="RefSeq"/>
        </authorList>
    </citation>
    <scope>IDENTIFICATION</scope>
    <source>
        <tissue evidence="5">Whole sample</tissue>
    </source>
</reference>
<keyword evidence="4" id="KW-1185">Reference proteome</keyword>
<evidence type="ECO:0000313" key="5">
    <source>
        <dbReference type="RefSeq" id="XP_022320516.1"/>
    </source>
</evidence>
<dbReference type="GeneID" id="111122820"/>
<dbReference type="CDD" id="cd10229">
    <property type="entry name" value="ASKHA_NBD_HSP70_HSPA12"/>
    <property type="match status" value="1"/>
</dbReference>
<evidence type="ECO:0000313" key="4">
    <source>
        <dbReference type="Proteomes" id="UP000694844"/>
    </source>
</evidence>
<dbReference type="KEGG" id="cvn:111122820"/>
<dbReference type="AlphaFoldDB" id="A0A8B8D165"/>
<keyword evidence="2" id="KW-0547">Nucleotide-binding</keyword>
<name>A0A8B8D165_CRAVI</name>
<comment type="similarity">
    <text evidence="1">Belongs to the heat shock protein 70 family.</text>
</comment>
<dbReference type="Gene3D" id="3.30.420.40">
    <property type="match status" value="2"/>
</dbReference>
<sequence>MAESVRQNPSKSSKLLVAAIDFGTTYSGYAYSWKHEWTEVKTNKWAGGSGLSYKTPSVLLLNEDKSFNSFGYDAEKKYSSLVENGTTCKKYFYFHRFKMILKKPLEKRVHRKTECIAENGKSIDAMTVFIHCIRHMKEHLLKELEDKLTDKVTVDDIDFVLTVPAIWDDTAKMFMREAAIQAGIKTAQLRIALEPEAASIYCRLAHLESNDNSNFFMAGKEKGAKYMVVDLGGGTADITVHQINKDGTLAEIMPASGDSWGGTCIDKEFHGFLKELFGKDVMNIFDTDSDYTEDYYDFWQNFETKKRTFEMKSEKQEENGKMVQTDTNFAISIPVAIKEIIEEVEKKKDPQNFKKKLMEAFVKDLIAKSSYKSDLSCIGGKLQVKSSLFKRKIFDPTLNLLVKHLVKIYQDIGKDLKVILMVGGFSECSIVQEAVKEKFEGKCRVVIPNQAGLSVVKGAVFFGHQPDLIAERVSRYTYGIQTWPPFDERKHHKSKKVDIGDGPRCKDIFFKFVTKGERIKPGHKKSHIFKVLRPGDQKLECGVYISNEQTPMYVDDKGCVKLGTLEIPLERSGRNSDIEESLIFGDTELHVTACDCTSKREHTVTFDLLSEEINFPES</sequence>
<gene>
    <name evidence="5" type="primary">LOC111122820</name>
</gene>
<dbReference type="OrthoDB" id="6110756at2759"/>
<keyword evidence="3" id="KW-0067">ATP-binding</keyword>
<dbReference type="InterPro" id="IPR013126">
    <property type="entry name" value="Hsp_70_fam"/>
</dbReference>
<evidence type="ECO:0000256" key="3">
    <source>
        <dbReference type="ARBA" id="ARBA00022840"/>
    </source>
</evidence>
<dbReference type="Pfam" id="PF00012">
    <property type="entry name" value="HSP70"/>
    <property type="match status" value="1"/>
</dbReference>
<dbReference type="GO" id="GO:0140662">
    <property type="term" value="F:ATP-dependent protein folding chaperone"/>
    <property type="evidence" value="ECO:0007669"/>
    <property type="project" value="InterPro"/>
</dbReference>
<dbReference type="SUPFAM" id="SSF53067">
    <property type="entry name" value="Actin-like ATPase domain"/>
    <property type="match status" value="2"/>
</dbReference>
<dbReference type="Proteomes" id="UP000694844">
    <property type="component" value="Chromosome 3"/>
</dbReference>